<evidence type="ECO:0000313" key="7">
    <source>
        <dbReference type="EMBL" id="MBC5630598.1"/>
    </source>
</evidence>
<evidence type="ECO:0000259" key="6">
    <source>
        <dbReference type="Pfam" id="PF14512"/>
    </source>
</evidence>
<evidence type="ECO:0000313" key="8">
    <source>
        <dbReference type="Proteomes" id="UP000596929"/>
    </source>
</evidence>
<accession>A0ABR7DGX3</accession>
<organism evidence="7 8">
    <name type="scientific">Clostridium hominis</name>
    <dbReference type="NCBI Taxonomy" id="2763036"/>
    <lineage>
        <taxon>Bacteria</taxon>
        <taxon>Bacillati</taxon>
        <taxon>Bacillota</taxon>
        <taxon>Clostridia</taxon>
        <taxon>Eubacteriales</taxon>
        <taxon>Clostridiaceae</taxon>
        <taxon>Clostridium</taxon>
    </lineage>
</organism>
<sequence>MNNSSSFEKTISEIIKERTSVRTYNQNDIDEEKIVKIEAFINNLKGPFYEKVRFRIINSQEPSKGEKIGTYGIIKGANIFIAVAYENGEMALEEVGYEMEKLILYITSLGLGTCWIGGTFNKSEFSKAMDLKSNEILPIVTPIGKSEEKKRFIERAMKLFAKSKKRKEWCELFFLRDFSMPLTPVINLGYFKEVLENVRLAPSALNKQPWRIVKDSNKFHFYINSSKIKNGELTFDIHRIDMGIAMCHFDLTCREIGLEGRFIKDNPEIENIPRNTEYVITWVLGSNYDI</sequence>
<dbReference type="Gene3D" id="3.40.109.10">
    <property type="entry name" value="NADH Oxidase"/>
    <property type="match status" value="1"/>
</dbReference>
<dbReference type="InterPro" id="IPR029478">
    <property type="entry name" value="TM1586_NiRdase"/>
</dbReference>
<dbReference type="PANTHER" id="PTHR43673:SF2">
    <property type="entry name" value="NITROREDUCTASE"/>
    <property type="match status" value="1"/>
</dbReference>
<dbReference type="SUPFAM" id="SSF55469">
    <property type="entry name" value="FMN-dependent nitroreductase-like"/>
    <property type="match status" value="2"/>
</dbReference>
<evidence type="ECO:0000256" key="1">
    <source>
        <dbReference type="ARBA" id="ARBA00001917"/>
    </source>
</evidence>
<keyword evidence="3" id="KW-0285">Flavoprotein</keyword>
<keyword evidence="4" id="KW-0288">FMN</keyword>
<dbReference type="InterPro" id="IPR000415">
    <property type="entry name" value="Nitroreductase-like"/>
</dbReference>
<feature type="domain" description="Putative nitroreductase TM1586" evidence="6">
    <location>
        <begin position="11"/>
        <end position="252"/>
    </location>
</feature>
<comment type="similarity">
    <text evidence="2">Belongs to the nitroreductase family.</text>
</comment>
<evidence type="ECO:0000256" key="5">
    <source>
        <dbReference type="ARBA" id="ARBA00023002"/>
    </source>
</evidence>
<evidence type="ECO:0000256" key="2">
    <source>
        <dbReference type="ARBA" id="ARBA00007118"/>
    </source>
</evidence>
<dbReference type="EMBL" id="JACOOO010000041">
    <property type="protein sequence ID" value="MBC5630598.1"/>
    <property type="molecule type" value="Genomic_DNA"/>
</dbReference>
<protein>
    <submittedName>
        <fullName evidence="7">Nitroreductase family protein</fullName>
    </submittedName>
</protein>
<comment type="caution">
    <text evidence="7">The sequence shown here is derived from an EMBL/GenBank/DDBJ whole genome shotgun (WGS) entry which is preliminary data.</text>
</comment>
<comment type="cofactor">
    <cofactor evidence="1">
        <name>FMN</name>
        <dbReference type="ChEBI" id="CHEBI:58210"/>
    </cofactor>
</comment>
<evidence type="ECO:0000256" key="3">
    <source>
        <dbReference type="ARBA" id="ARBA00022630"/>
    </source>
</evidence>
<proteinExistence type="inferred from homology"/>
<reference evidence="7 8" key="1">
    <citation type="submission" date="2020-08" db="EMBL/GenBank/DDBJ databases">
        <title>Genome public.</title>
        <authorList>
            <person name="Liu C."/>
            <person name="Sun Q."/>
        </authorList>
    </citation>
    <scope>NUCLEOTIDE SEQUENCE [LARGE SCALE GENOMIC DNA]</scope>
    <source>
        <strain evidence="7 8">NSJ-6</strain>
    </source>
</reference>
<dbReference type="Gene3D" id="3.40.109.30">
    <property type="entry name" value="putative nitroreductase (tm1586), domain 2"/>
    <property type="match status" value="1"/>
</dbReference>
<dbReference type="Pfam" id="PF14512">
    <property type="entry name" value="TM1586_NiRdase"/>
    <property type="match status" value="1"/>
</dbReference>
<name>A0ABR7DGX3_9CLOT</name>
<dbReference type="Proteomes" id="UP000596929">
    <property type="component" value="Unassembled WGS sequence"/>
</dbReference>
<evidence type="ECO:0000256" key="4">
    <source>
        <dbReference type="ARBA" id="ARBA00022643"/>
    </source>
</evidence>
<dbReference type="PANTHER" id="PTHR43673">
    <property type="entry name" value="NAD(P)H NITROREDUCTASE YDGI-RELATED"/>
    <property type="match status" value="1"/>
</dbReference>
<gene>
    <name evidence="7" type="ORF">H8S20_17205</name>
</gene>
<keyword evidence="8" id="KW-1185">Reference proteome</keyword>
<keyword evidence="5" id="KW-0560">Oxidoreductase</keyword>